<accession>A0A177D3U2</accession>
<dbReference type="RefSeq" id="XP_018379221.1">
    <property type="nucleotide sequence ID" value="XM_018532408.1"/>
</dbReference>
<name>A0A177D3U2_ALTAL</name>
<proteinExistence type="predicted"/>
<organism evidence="1 2">
    <name type="scientific">Alternaria alternata</name>
    <name type="common">Alternaria rot fungus</name>
    <name type="synonym">Torula alternata</name>
    <dbReference type="NCBI Taxonomy" id="5599"/>
    <lineage>
        <taxon>Eukaryota</taxon>
        <taxon>Fungi</taxon>
        <taxon>Dikarya</taxon>
        <taxon>Ascomycota</taxon>
        <taxon>Pezizomycotina</taxon>
        <taxon>Dothideomycetes</taxon>
        <taxon>Pleosporomycetidae</taxon>
        <taxon>Pleosporales</taxon>
        <taxon>Pleosporineae</taxon>
        <taxon>Pleosporaceae</taxon>
        <taxon>Alternaria</taxon>
        <taxon>Alternaria sect. Alternaria</taxon>
        <taxon>Alternaria alternata complex</taxon>
    </lineage>
</organism>
<dbReference type="AlphaFoldDB" id="A0A177D3U2"/>
<dbReference type="VEuPathDB" id="FungiDB:CC77DRAFT_597972"/>
<dbReference type="KEGG" id="aalt:CC77DRAFT_597972"/>
<gene>
    <name evidence="1" type="ORF">CC77DRAFT_597972</name>
</gene>
<dbReference type="GeneID" id="29118002"/>
<dbReference type="EMBL" id="KV441506">
    <property type="protein sequence ID" value="OAG13800.1"/>
    <property type="molecule type" value="Genomic_DNA"/>
</dbReference>
<evidence type="ECO:0000313" key="2">
    <source>
        <dbReference type="Proteomes" id="UP000077248"/>
    </source>
</evidence>
<dbReference type="Proteomes" id="UP000077248">
    <property type="component" value="Unassembled WGS sequence"/>
</dbReference>
<protein>
    <submittedName>
        <fullName evidence="1">Uncharacterized protein</fullName>
    </submittedName>
</protein>
<reference evidence="1 2" key="1">
    <citation type="submission" date="2016-05" db="EMBL/GenBank/DDBJ databases">
        <title>Comparative analysis of secretome profiles of manganese(II)-oxidizing ascomycete fungi.</title>
        <authorList>
            <consortium name="DOE Joint Genome Institute"/>
            <person name="Zeiner C.A."/>
            <person name="Purvine S.O."/>
            <person name="Zink E.M."/>
            <person name="Wu S."/>
            <person name="Pasa-Tolic L."/>
            <person name="Chaput D.L."/>
            <person name="Haridas S."/>
            <person name="Grigoriev I.V."/>
            <person name="Santelli C.M."/>
            <person name="Hansel C.M."/>
        </authorList>
    </citation>
    <scope>NUCLEOTIDE SEQUENCE [LARGE SCALE GENOMIC DNA]</scope>
    <source>
        <strain evidence="1 2">SRC1lrK2f</strain>
    </source>
</reference>
<keyword evidence="2" id="KW-1185">Reference proteome</keyword>
<evidence type="ECO:0000313" key="1">
    <source>
        <dbReference type="EMBL" id="OAG13800.1"/>
    </source>
</evidence>
<sequence length="183" mass="20024">MCLPHNHHTFALETSVSASGTAALDRPVKDDPYVLKYATCLVDSMHITTLCSRRWHDSSQKYGDGSAITTCSQFSTCRLVNRSHTEACVVAAASASCPSFCATDSTRSVRERICKLVAQRSRSLNDYPAQAMARPGRNIKTSCTTWETPRDGSSDFIFEPSRLYRGAIVTSCNPCSTNVLIST</sequence>